<keyword evidence="1" id="KW-0614">Plasmid</keyword>
<proteinExistence type="predicted"/>
<evidence type="ECO:0000313" key="1">
    <source>
        <dbReference type="EMBL" id="AKJ19427.1"/>
    </source>
</evidence>
<organism evidence="1">
    <name type="scientific">Enterobacter cloacae</name>
    <dbReference type="NCBI Taxonomy" id="550"/>
    <lineage>
        <taxon>Bacteria</taxon>
        <taxon>Pseudomonadati</taxon>
        <taxon>Pseudomonadota</taxon>
        <taxon>Gammaproteobacteria</taxon>
        <taxon>Enterobacterales</taxon>
        <taxon>Enterobacteriaceae</taxon>
        <taxon>Enterobacter</taxon>
        <taxon>Enterobacter cloacae complex</taxon>
    </lineage>
</organism>
<reference evidence="1" key="1">
    <citation type="submission" date="2015-03" db="EMBL/GenBank/DDBJ databases">
        <title>Allelic Variants of blaVIM Reside on Diverse Mobile Genetic Elements in Gram-negative Clinical Isolates from the USA.</title>
        <authorList>
            <person name="McGann P."/>
            <person name="Snesrud E."/>
            <person name="Ong A.C."/>
            <person name="Clifford R."/>
            <person name="Kwak Y.I."/>
            <person name="Steele E.D."/>
            <person name="Rabinowitz R."/>
            <person name="Waterman P.E."/>
            <person name="Lesho E."/>
        </authorList>
    </citation>
    <scope>NUCLEOTIDE SEQUENCE</scope>
    <source>
        <strain evidence="1">MRSN17626</strain>
        <plasmid evidence="1">pMRVIM0813</plasmid>
    </source>
</reference>
<dbReference type="AlphaFoldDB" id="A0A0G3B3L8"/>
<protein>
    <submittedName>
        <fullName evidence="1">Uncharacterized protein</fullName>
    </submittedName>
</protein>
<accession>A0A0G3B3L8</accession>
<name>A0A0G3B3L8_ENTCL</name>
<dbReference type="EMBL" id="KP975077">
    <property type="protein sequence ID" value="AKJ19427.1"/>
    <property type="molecule type" value="Genomic_DNA"/>
</dbReference>
<geneLocation type="plasmid" evidence="1">
    <name>pMRVIM0813</name>
</geneLocation>
<sequence length="43" mass="5117">MFFFSARRDFFVYVNATKPEKLLFDRVKLGFPNFQKQAKAELA</sequence>